<name>A0A4Y3VFZ4_9ACTN</name>
<dbReference type="EMBL" id="BJND01000017">
    <property type="protein sequence ID" value="GEC04720.1"/>
    <property type="molecule type" value="Genomic_DNA"/>
</dbReference>
<sequence>MPYVMNDMEKGPLAGLDAVDWAGLEHAYGDADDVPGQLSALCGPDAEERKKALHELYGNIFHQGSRYEASAAAVPFLARMAADPSVPDRDEVLELLAALAIGYDESHLPGGVDIAGWRREIAEFRARDPERIRAEYDEWVEQAPDEGERRVREMRRAMFDYDLQLRYAEAELGAYDAVRREVPGLRALLDDGDAAVRAATAYLLAWFPEERDASLPPLLRLLDGETNPAVTATAVVAAGLLGDGTLVDRLRALLTAEEPVVRWSAATALARLGSVGADGAVDARVLAELAAAEAEPPEAGAPGVLFHEGDLRGFAAVGLTLLADRYPGEALDAVTDGLAAASGPATFAITSAAVRLAFGAERPAGPAAYADLDERQQRLIRVLASRDEGTWRWANFLEILRAWGLPHERAAMRAYAGLPTE</sequence>
<accession>A0A4Y3VFZ4</accession>
<evidence type="ECO:0008006" key="3">
    <source>
        <dbReference type="Google" id="ProtNLM"/>
    </source>
</evidence>
<evidence type="ECO:0000313" key="2">
    <source>
        <dbReference type="Proteomes" id="UP000317881"/>
    </source>
</evidence>
<dbReference type="InterPro" id="IPR016024">
    <property type="entry name" value="ARM-type_fold"/>
</dbReference>
<reference evidence="1 2" key="1">
    <citation type="submission" date="2019-06" db="EMBL/GenBank/DDBJ databases">
        <title>Whole genome shotgun sequence of Streptomyces spinoverrucosus NBRC 14228.</title>
        <authorList>
            <person name="Hosoyama A."/>
            <person name="Uohara A."/>
            <person name="Ohji S."/>
            <person name="Ichikawa N."/>
        </authorList>
    </citation>
    <scope>NUCLEOTIDE SEQUENCE [LARGE SCALE GENOMIC DNA]</scope>
    <source>
        <strain evidence="1 2">NBRC 14228</strain>
    </source>
</reference>
<organism evidence="1 2">
    <name type="scientific">Streptomyces spinoverrucosus</name>
    <dbReference type="NCBI Taxonomy" id="284043"/>
    <lineage>
        <taxon>Bacteria</taxon>
        <taxon>Bacillati</taxon>
        <taxon>Actinomycetota</taxon>
        <taxon>Actinomycetes</taxon>
        <taxon>Kitasatosporales</taxon>
        <taxon>Streptomycetaceae</taxon>
        <taxon>Streptomyces</taxon>
    </lineage>
</organism>
<comment type="caution">
    <text evidence="1">The sequence shown here is derived from an EMBL/GenBank/DDBJ whole genome shotgun (WGS) entry which is preliminary data.</text>
</comment>
<keyword evidence="2" id="KW-1185">Reference proteome</keyword>
<dbReference type="AlphaFoldDB" id="A0A4Y3VFZ4"/>
<gene>
    <name evidence="1" type="ORF">SSP24_23750</name>
</gene>
<dbReference type="Proteomes" id="UP000317881">
    <property type="component" value="Unassembled WGS sequence"/>
</dbReference>
<dbReference type="InterPro" id="IPR011989">
    <property type="entry name" value="ARM-like"/>
</dbReference>
<proteinExistence type="predicted"/>
<evidence type="ECO:0000313" key="1">
    <source>
        <dbReference type="EMBL" id="GEC04720.1"/>
    </source>
</evidence>
<dbReference type="Pfam" id="PF13646">
    <property type="entry name" value="HEAT_2"/>
    <property type="match status" value="1"/>
</dbReference>
<dbReference type="Gene3D" id="1.25.10.10">
    <property type="entry name" value="Leucine-rich Repeat Variant"/>
    <property type="match status" value="1"/>
</dbReference>
<dbReference type="SUPFAM" id="SSF48371">
    <property type="entry name" value="ARM repeat"/>
    <property type="match status" value="1"/>
</dbReference>
<protein>
    <recommendedName>
        <fullName evidence="3">HEAT repeat domain-containing protein</fullName>
    </recommendedName>
</protein>